<sequence>MWETDLRDTLPRHSKMGSSECVPVVSCSRTSSSCRTKKRLSLDHKRLINQFGPIQDLRETIVQKIGRCPSLQGCPHTCQDIAKRREVLVKKRSMVENNFVIGFSTNPVPLLRRSKYVTSSVGLAQYERSTSFVNQDPWKGGSVRETQLRIICASSVGEWRQLHGRGNSQFVR</sequence>
<name>A0A9P5XHF1_9AGAR</name>
<accession>A0A9P5XHF1</accession>
<keyword evidence="2" id="KW-1185">Reference proteome</keyword>
<gene>
    <name evidence="1" type="ORF">P691DRAFT_468002</name>
</gene>
<organism evidence="1 2">
    <name type="scientific">Macrolepiota fuliginosa MF-IS2</name>
    <dbReference type="NCBI Taxonomy" id="1400762"/>
    <lineage>
        <taxon>Eukaryota</taxon>
        <taxon>Fungi</taxon>
        <taxon>Dikarya</taxon>
        <taxon>Basidiomycota</taxon>
        <taxon>Agaricomycotina</taxon>
        <taxon>Agaricomycetes</taxon>
        <taxon>Agaricomycetidae</taxon>
        <taxon>Agaricales</taxon>
        <taxon>Agaricineae</taxon>
        <taxon>Agaricaceae</taxon>
        <taxon>Macrolepiota</taxon>
    </lineage>
</organism>
<evidence type="ECO:0000313" key="1">
    <source>
        <dbReference type="EMBL" id="KAF9450419.1"/>
    </source>
</evidence>
<reference evidence="1" key="1">
    <citation type="submission" date="2020-11" db="EMBL/GenBank/DDBJ databases">
        <authorList>
            <consortium name="DOE Joint Genome Institute"/>
            <person name="Ahrendt S."/>
            <person name="Riley R."/>
            <person name="Andreopoulos W."/>
            <person name="Labutti K."/>
            <person name="Pangilinan J."/>
            <person name="Ruiz-Duenas F.J."/>
            <person name="Barrasa J.M."/>
            <person name="Sanchez-Garcia M."/>
            <person name="Camarero S."/>
            <person name="Miyauchi S."/>
            <person name="Serrano A."/>
            <person name="Linde D."/>
            <person name="Babiker R."/>
            <person name="Drula E."/>
            <person name="Ayuso-Fernandez I."/>
            <person name="Pacheco R."/>
            <person name="Padilla G."/>
            <person name="Ferreira P."/>
            <person name="Barriuso J."/>
            <person name="Kellner H."/>
            <person name="Castanera R."/>
            <person name="Alfaro M."/>
            <person name="Ramirez L."/>
            <person name="Pisabarro A.G."/>
            <person name="Kuo A."/>
            <person name="Tritt A."/>
            <person name="Lipzen A."/>
            <person name="He G."/>
            <person name="Yan M."/>
            <person name="Ng V."/>
            <person name="Cullen D."/>
            <person name="Martin F."/>
            <person name="Rosso M.-N."/>
            <person name="Henrissat B."/>
            <person name="Hibbett D."/>
            <person name="Martinez A.T."/>
            <person name="Grigoriev I.V."/>
        </authorList>
    </citation>
    <scope>NUCLEOTIDE SEQUENCE</scope>
    <source>
        <strain evidence="1">MF-IS2</strain>
    </source>
</reference>
<dbReference type="Proteomes" id="UP000807342">
    <property type="component" value="Unassembled WGS sequence"/>
</dbReference>
<dbReference type="AlphaFoldDB" id="A0A9P5XHF1"/>
<dbReference type="EMBL" id="MU151105">
    <property type="protein sequence ID" value="KAF9450419.1"/>
    <property type="molecule type" value="Genomic_DNA"/>
</dbReference>
<comment type="caution">
    <text evidence="1">The sequence shown here is derived from an EMBL/GenBank/DDBJ whole genome shotgun (WGS) entry which is preliminary data.</text>
</comment>
<proteinExistence type="predicted"/>
<protein>
    <submittedName>
        <fullName evidence="1">Uncharacterized protein</fullName>
    </submittedName>
</protein>
<evidence type="ECO:0000313" key="2">
    <source>
        <dbReference type="Proteomes" id="UP000807342"/>
    </source>
</evidence>